<reference evidence="2" key="1">
    <citation type="submission" date="2022-01" db="EMBL/GenBank/DDBJ databases">
        <authorList>
            <person name="Lagorce A."/>
        </authorList>
    </citation>
    <scope>NUCLEOTIDE SEQUENCE</scope>
    <source>
        <strain evidence="2">Th15_F1_A12</strain>
    </source>
</reference>
<gene>
    <name evidence="2" type="ORF">THF1A12_60038</name>
</gene>
<sequence length="50" mass="5742">MDQGSRQPKREIIDQKKVSNESSAFTNPVRAQYLADGVDRWCPSRLHLGR</sequence>
<organism evidence="2 3">
    <name type="scientific">Vibrio jasicida</name>
    <dbReference type="NCBI Taxonomy" id="766224"/>
    <lineage>
        <taxon>Bacteria</taxon>
        <taxon>Pseudomonadati</taxon>
        <taxon>Pseudomonadota</taxon>
        <taxon>Gammaproteobacteria</taxon>
        <taxon>Vibrionales</taxon>
        <taxon>Vibrionaceae</taxon>
        <taxon>Vibrio</taxon>
    </lineage>
</organism>
<dbReference type="AlphaFoldDB" id="A0AAU9QYC1"/>
<evidence type="ECO:0000313" key="2">
    <source>
        <dbReference type="EMBL" id="CAH1602570.1"/>
    </source>
</evidence>
<name>A0AAU9QYC1_9VIBR</name>
<comment type="caution">
    <text evidence="2">The sequence shown here is derived from an EMBL/GenBank/DDBJ whole genome shotgun (WGS) entry which is preliminary data.</text>
</comment>
<evidence type="ECO:0000313" key="3">
    <source>
        <dbReference type="Proteomes" id="UP001295462"/>
    </source>
</evidence>
<protein>
    <submittedName>
        <fullName evidence="2">Uncharacterized protein</fullName>
    </submittedName>
</protein>
<dbReference type="EMBL" id="CAKMUD010000116">
    <property type="protein sequence ID" value="CAH1602570.1"/>
    <property type="molecule type" value="Genomic_DNA"/>
</dbReference>
<proteinExistence type="predicted"/>
<evidence type="ECO:0000256" key="1">
    <source>
        <dbReference type="SAM" id="MobiDB-lite"/>
    </source>
</evidence>
<feature type="region of interest" description="Disordered" evidence="1">
    <location>
        <begin position="1"/>
        <end position="25"/>
    </location>
</feature>
<accession>A0AAU9QYC1</accession>
<feature type="compositionally biased region" description="Basic and acidic residues" evidence="1">
    <location>
        <begin position="8"/>
        <end position="19"/>
    </location>
</feature>
<dbReference type="Proteomes" id="UP001295462">
    <property type="component" value="Unassembled WGS sequence"/>
</dbReference>